<proteinExistence type="predicted"/>
<protein>
    <recommendedName>
        <fullName evidence="3">F-box domain-containing protein</fullName>
    </recommendedName>
</protein>
<dbReference type="Proteomes" id="UP000029964">
    <property type="component" value="Unassembled WGS sequence"/>
</dbReference>
<evidence type="ECO:0000313" key="2">
    <source>
        <dbReference type="Proteomes" id="UP000029964"/>
    </source>
</evidence>
<comment type="caution">
    <text evidence="1">The sequence shown here is derived from an EMBL/GenBank/DDBJ whole genome shotgun (WGS) entry which is preliminary data.</text>
</comment>
<dbReference type="EMBL" id="JPKY01000153">
    <property type="protein sequence ID" value="KFH40985.1"/>
    <property type="molecule type" value="Genomic_DNA"/>
</dbReference>
<keyword evidence="2" id="KW-1185">Reference proteome</keyword>
<accession>A0A086SV53</accession>
<reference evidence="2" key="1">
    <citation type="journal article" date="2014" name="Genome Announc.">
        <title>Genome sequence and annotation of Acremonium chrysogenum, producer of the beta-lactam antibiotic cephalosporin C.</title>
        <authorList>
            <person name="Terfehr D."/>
            <person name="Dahlmann T.A."/>
            <person name="Specht T."/>
            <person name="Zadra I."/>
            <person name="Kuernsteiner H."/>
            <person name="Kueck U."/>
        </authorList>
    </citation>
    <scope>NUCLEOTIDE SEQUENCE [LARGE SCALE GENOMIC DNA]</scope>
    <source>
        <strain evidence="2">ATCC 11550 / CBS 779.69 / DSM 880 / IAM 14645 / JCM 23072 / IMI 49137</strain>
    </source>
</reference>
<evidence type="ECO:0000313" key="1">
    <source>
        <dbReference type="EMBL" id="KFH40985.1"/>
    </source>
</evidence>
<evidence type="ECO:0008006" key="3">
    <source>
        <dbReference type="Google" id="ProtNLM"/>
    </source>
</evidence>
<name>A0A086SV53_HAPC1</name>
<sequence length="167" mass="19257">MPRYYHDSPLLKLPTEIFLLISENAHTLDRITLALTCKDALAKSLLLRLQVPSPFFHRTPWSSVTLDFNKPLCHCGGLEPLLRRLRPRNPAGYADRAWKLCVDCMRYRPRRAGYWHNKRRATRHVANAARVSAWKNAVTNFRAGNKSQCPKCRMRKLRIVIGYDSGG</sequence>
<gene>
    <name evidence="1" type="ORF">ACRE_083060</name>
</gene>
<dbReference type="AlphaFoldDB" id="A0A086SV53"/>
<dbReference type="HOGENOM" id="CLU_098008_0_0_1"/>
<dbReference type="OrthoDB" id="4430588at2759"/>
<organism evidence="1 2">
    <name type="scientific">Hapsidospora chrysogenum (strain ATCC 11550 / CBS 779.69 / DSM 880 / IAM 14645 / JCM 23072 / IMI 49137)</name>
    <name type="common">Acremonium chrysogenum</name>
    <dbReference type="NCBI Taxonomy" id="857340"/>
    <lineage>
        <taxon>Eukaryota</taxon>
        <taxon>Fungi</taxon>
        <taxon>Dikarya</taxon>
        <taxon>Ascomycota</taxon>
        <taxon>Pezizomycotina</taxon>
        <taxon>Sordariomycetes</taxon>
        <taxon>Hypocreomycetidae</taxon>
        <taxon>Hypocreales</taxon>
        <taxon>Bionectriaceae</taxon>
        <taxon>Hapsidospora</taxon>
    </lineage>
</organism>